<evidence type="ECO:0000256" key="8">
    <source>
        <dbReference type="ARBA" id="ARBA00041193"/>
    </source>
</evidence>
<sequence>MAVFQRTLWRLTSGVLGVTCLVLMATLGILLKNAFTKQSILPTSSPAPTTMEPQEGSGCCFCQEKWIGYQCNCYFISNEKKTWAESRDFCASQNSTLFQLKNMDELQPFIKYLRNFYWIGLAYSDKHHAWMWEDGSAFSKDLFPLTKDLYPGNCIMFNAPKTVLNVPCTDEKFYICEQLLRCCLVQKGGQ</sequence>
<dbReference type="InterPro" id="IPR050919">
    <property type="entry name" value="NKG2/CD94_NK_receptors"/>
</dbReference>
<dbReference type="Proteomes" id="UP000558488">
    <property type="component" value="Unassembled WGS sequence"/>
</dbReference>
<evidence type="ECO:0000256" key="5">
    <source>
        <dbReference type="ARBA" id="ARBA00022989"/>
    </source>
</evidence>
<evidence type="ECO:0000256" key="1">
    <source>
        <dbReference type="ARBA" id="ARBA00004606"/>
    </source>
</evidence>
<keyword evidence="7" id="KW-0325">Glycoprotein</keyword>
<dbReference type="GO" id="GO:0045954">
    <property type="term" value="P:positive regulation of natural killer cell mediated cytotoxicity"/>
    <property type="evidence" value="ECO:0007669"/>
    <property type="project" value="TreeGrafter"/>
</dbReference>
<evidence type="ECO:0000259" key="11">
    <source>
        <dbReference type="PROSITE" id="PS50041"/>
    </source>
</evidence>
<keyword evidence="3 12" id="KW-0430">Lectin</keyword>
<evidence type="ECO:0000256" key="6">
    <source>
        <dbReference type="ARBA" id="ARBA00023136"/>
    </source>
</evidence>
<gene>
    <name evidence="12" type="ORF">mPipKuh1_007302</name>
</gene>
<evidence type="ECO:0000256" key="9">
    <source>
        <dbReference type="ARBA" id="ARBA00041489"/>
    </source>
</evidence>
<dbReference type="Pfam" id="PF00059">
    <property type="entry name" value="Lectin_C"/>
    <property type="match status" value="1"/>
</dbReference>
<dbReference type="Gene3D" id="3.10.100.10">
    <property type="entry name" value="Mannose-Binding Protein A, subunit A"/>
    <property type="match status" value="1"/>
</dbReference>
<keyword evidence="4" id="KW-0735">Signal-anchor</keyword>
<dbReference type="PANTHER" id="PTHR22800:SF252">
    <property type="entry name" value="NATURAL KILLER CELLS ANTIGEN CD94"/>
    <property type="match status" value="1"/>
</dbReference>
<proteinExistence type="predicted"/>
<keyword evidence="5 10" id="KW-1133">Transmembrane helix</keyword>
<evidence type="ECO:0000256" key="3">
    <source>
        <dbReference type="ARBA" id="ARBA00022734"/>
    </source>
</evidence>
<feature type="domain" description="C-type lectin" evidence="11">
    <location>
        <begin position="69"/>
        <end position="177"/>
    </location>
</feature>
<comment type="subcellular location">
    <subcellularLocation>
        <location evidence="1">Membrane</location>
        <topology evidence="1">Single-pass type II membrane protein</topology>
    </subcellularLocation>
</comment>
<dbReference type="CDD" id="cd03593">
    <property type="entry name" value="CLECT_NK_receptors_like"/>
    <property type="match status" value="1"/>
</dbReference>
<protein>
    <recommendedName>
        <fullName evidence="8">Natural killer cells antigen CD94</fullName>
    </recommendedName>
    <alternativeName>
        <fullName evidence="9">Killer cell lectin-like receptor subfamily D member 1</fullName>
    </alternativeName>
</protein>
<reference evidence="12 13" key="1">
    <citation type="journal article" date="2020" name="Nature">
        <title>Six reference-quality genomes reveal evolution of bat adaptations.</title>
        <authorList>
            <person name="Jebb D."/>
            <person name="Huang Z."/>
            <person name="Pippel M."/>
            <person name="Hughes G.M."/>
            <person name="Lavrichenko K."/>
            <person name="Devanna P."/>
            <person name="Winkler S."/>
            <person name="Jermiin L.S."/>
            <person name="Skirmuntt E.C."/>
            <person name="Katzourakis A."/>
            <person name="Burkitt-Gray L."/>
            <person name="Ray D.A."/>
            <person name="Sullivan K.A.M."/>
            <person name="Roscito J.G."/>
            <person name="Kirilenko B.M."/>
            <person name="Davalos L.M."/>
            <person name="Corthals A.P."/>
            <person name="Power M.L."/>
            <person name="Jones G."/>
            <person name="Ransome R.D."/>
            <person name="Dechmann D.K.N."/>
            <person name="Locatelli A.G."/>
            <person name="Puechmaille S.J."/>
            <person name="Fedrigo O."/>
            <person name="Jarvis E.D."/>
            <person name="Hiller M."/>
            <person name="Vernes S.C."/>
            <person name="Myers E.W."/>
            <person name="Teeling E.C."/>
        </authorList>
    </citation>
    <scope>NUCLEOTIDE SEQUENCE [LARGE SCALE GENOMIC DNA]</scope>
    <source>
        <strain evidence="12">MPipKuh1</strain>
        <tissue evidence="12">Flight muscle</tissue>
    </source>
</reference>
<dbReference type="AlphaFoldDB" id="A0A7J7ZID3"/>
<dbReference type="InterPro" id="IPR016187">
    <property type="entry name" value="CTDL_fold"/>
</dbReference>
<evidence type="ECO:0000256" key="2">
    <source>
        <dbReference type="ARBA" id="ARBA00022692"/>
    </source>
</evidence>
<keyword evidence="12" id="KW-0675">Receptor</keyword>
<dbReference type="PROSITE" id="PS50041">
    <property type="entry name" value="C_TYPE_LECTIN_2"/>
    <property type="match status" value="1"/>
</dbReference>
<keyword evidence="2 10" id="KW-0812">Transmembrane</keyword>
<keyword evidence="13" id="KW-1185">Reference proteome</keyword>
<dbReference type="SMART" id="SM00034">
    <property type="entry name" value="CLECT"/>
    <property type="match status" value="1"/>
</dbReference>
<dbReference type="GO" id="GO:0002223">
    <property type="term" value="P:stimulatory C-type lectin receptor signaling pathway"/>
    <property type="evidence" value="ECO:0007669"/>
    <property type="project" value="TreeGrafter"/>
</dbReference>
<feature type="transmembrane region" description="Helical" evidence="10">
    <location>
        <begin position="12"/>
        <end position="31"/>
    </location>
</feature>
<dbReference type="InterPro" id="IPR001304">
    <property type="entry name" value="C-type_lectin-like"/>
</dbReference>
<dbReference type="GO" id="GO:0030246">
    <property type="term" value="F:carbohydrate binding"/>
    <property type="evidence" value="ECO:0007669"/>
    <property type="project" value="UniProtKB-KW"/>
</dbReference>
<evidence type="ECO:0000256" key="7">
    <source>
        <dbReference type="ARBA" id="ARBA00023180"/>
    </source>
</evidence>
<dbReference type="SUPFAM" id="SSF56436">
    <property type="entry name" value="C-type lectin-like"/>
    <property type="match status" value="1"/>
</dbReference>
<evidence type="ECO:0000256" key="10">
    <source>
        <dbReference type="SAM" id="Phobius"/>
    </source>
</evidence>
<accession>A0A7J7ZID3</accession>
<dbReference type="GO" id="GO:0016020">
    <property type="term" value="C:membrane"/>
    <property type="evidence" value="ECO:0007669"/>
    <property type="project" value="UniProtKB-SubCell"/>
</dbReference>
<dbReference type="InterPro" id="IPR033992">
    <property type="entry name" value="NKR-like_CTLD"/>
</dbReference>
<comment type="caution">
    <text evidence="12">The sequence shown here is derived from an EMBL/GenBank/DDBJ whole genome shotgun (WGS) entry which is preliminary data.</text>
</comment>
<name>A0A7J7ZID3_PIPKU</name>
<evidence type="ECO:0000313" key="12">
    <source>
        <dbReference type="EMBL" id="KAF6374027.1"/>
    </source>
</evidence>
<dbReference type="EMBL" id="JACAGB010000003">
    <property type="protein sequence ID" value="KAF6374027.1"/>
    <property type="molecule type" value="Genomic_DNA"/>
</dbReference>
<dbReference type="InterPro" id="IPR016186">
    <property type="entry name" value="C-type_lectin-like/link_sf"/>
</dbReference>
<evidence type="ECO:0000256" key="4">
    <source>
        <dbReference type="ARBA" id="ARBA00022968"/>
    </source>
</evidence>
<organism evidence="12 13">
    <name type="scientific">Pipistrellus kuhlii</name>
    <name type="common">Kuhl's pipistrelle</name>
    <dbReference type="NCBI Taxonomy" id="59472"/>
    <lineage>
        <taxon>Eukaryota</taxon>
        <taxon>Metazoa</taxon>
        <taxon>Chordata</taxon>
        <taxon>Craniata</taxon>
        <taxon>Vertebrata</taxon>
        <taxon>Euteleostomi</taxon>
        <taxon>Mammalia</taxon>
        <taxon>Eutheria</taxon>
        <taxon>Laurasiatheria</taxon>
        <taxon>Chiroptera</taxon>
        <taxon>Yangochiroptera</taxon>
        <taxon>Vespertilionidae</taxon>
        <taxon>Pipistrellus</taxon>
    </lineage>
</organism>
<keyword evidence="6 10" id="KW-0472">Membrane</keyword>
<evidence type="ECO:0000313" key="13">
    <source>
        <dbReference type="Proteomes" id="UP000558488"/>
    </source>
</evidence>
<dbReference type="PANTHER" id="PTHR22800">
    <property type="entry name" value="C-TYPE LECTIN PROTEINS"/>
    <property type="match status" value="1"/>
</dbReference>